<evidence type="ECO:0000256" key="1">
    <source>
        <dbReference type="SAM" id="MobiDB-lite"/>
    </source>
</evidence>
<dbReference type="EMBL" id="KV426199">
    <property type="protein sequence ID" value="KZV85115.1"/>
    <property type="molecule type" value="Genomic_DNA"/>
</dbReference>
<dbReference type="STRING" id="1314781.A0A165DQD6"/>
<accession>A0A165DQD6</accession>
<name>A0A165DQD6_EXIGL</name>
<feature type="compositionally biased region" description="Low complexity" evidence="1">
    <location>
        <begin position="57"/>
        <end position="68"/>
    </location>
</feature>
<reference evidence="2 3" key="1">
    <citation type="journal article" date="2016" name="Mol. Biol. Evol.">
        <title>Comparative Genomics of Early-Diverging Mushroom-Forming Fungi Provides Insights into the Origins of Lignocellulose Decay Capabilities.</title>
        <authorList>
            <person name="Nagy L.G."/>
            <person name="Riley R."/>
            <person name="Tritt A."/>
            <person name="Adam C."/>
            <person name="Daum C."/>
            <person name="Floudas D."/>
            <person name="Sun H."/>
            <person name="Yadav J.S."/>
            <person name="Pangilinan J."/>
            <person name="Larsson K.H."/>
            <person name="Matsuura K."/>
            <person name="Barry K."/>
            <person name="Labutti K."/>
            <person name="Kuo R."/>
            <person name="Ohm R.A."/>
            <person name="Bhattacharya S.S."/>
            <person name="Shirouzu T."/>
            <person name="Yoshinaga Y."/>
            <person name="Martin F.M."/>
            <person name="Grigoriev I.V."/>
            <person name="Hibbett D.S."/>
        </authorList>
    </citation>
    <scope>NUCLEOTIDE SEQUENCE [LARGE SCALE GENOMIC DNA]</scope>
    <source>
        <strain evidence="2 3">HHB12029</strain>
    </source>
</reference>
<dbReference type="OrthoDB" id="2013972at2759"/>
<dbReference type="GO" id="GO:0032259">
    <property type="term" value="P:methylation"/>
    <property type="evidence" value="ECO:0007669"/>
    <property type="project" value="UniProtKB-KW"/>
</dbReference>
<feature type="region of interest" description="Disordered" evidence="1">
    <location>
        <begin position="34"/>
        <end position="68"/>
    </location>
</feature>
<dbReference type="Proteomes" id="UP000077266">
    <property type="component" value="Unassembled WGS sequence"/>
</dbReference>
<dbReference type="PANTHER" id="PTHR43591:SF24">
    <property type="entry name" value="2-METHOXY-6-POLYPRENYL-1,4-BENZOQUINOL METHYLASE, MITOCHONDRIAL"/>
    <property type="match status" value="1"/>
</dbReference>
<keyword evidence="2" id="KW-0808">Transferase</keyword>
<dbReference type="PANTHER" id="PTHR43591">
    <property type="entry name" value="METHYLTRANSFERASE"/>
    <property type="match status" value="1"/>
</dbReference>
<dbReference type="GO" id="GO:0008168">
    <property type="term" value="F:methyltransferase activity"/>
    <property type="evidence" value="ECO:0007669"/>
    <property type="project" value="UniProtKB-KW"/>
</dbReference>
<gene>
    <name evidence="2" type="ORF">EXIGLDRAFT_775875</name>
</gene>
<keyword evidence="3" id="KW-1185">Reference proteome</keyword>
<dbReference type="Pfam" id="PF13489">
    <property type="entry name" value="Methyltransf_23"/>
    <property type="match status" value="1"/>
</dbReference>
<keyword evidence="2" id="KW-0489">Methyltransferase</keyword>
<dbReference type="AlphaFoldDB" id="A0A165DQD6"/>
<dbReference type="CDD" id="cd02440">
    <property type="entry name" value="AdoMet_MTases"/>
    <property type="match status" value="1"/>
</dbReference>
<organism evidence="2 3">
    <name type="scientific">Exidia glandulosa HHB12029</name>
    <dbReference type="NCBI Taxonomy" id="1314781"/>
    <lineage>
        <taxon>Eukaryota</taxon>
        <taxon>Fungi</taxon>
        <taxon>Dikarya</taxon>
        <taxon>Basidiomycota</taxon>
        <taxon>Agaricomycotina</taxon>
        <taxon>Agaricomycetes</taxon>
        <taxon>Auriculariales</taxon>
        <taxon>Exidiaceae</taxon>
        <taxon>Exidia</taxon>
    </lineage>
</organism>
<dbReference type="SUPFAM" id="SSF53335">
    <property type="entry name" value="S-adenosyl-L-methionine-dependent methyltransferases"/>
    <property type="match status" value="1"/>
</dbReference>
<evidence type="ECO:0000313" key="2">
    <source>
        <dbReference type="EMBL" id="KZV85115.1"/>
    </source>
</evidence>
<dbReference type="Gene3D" id="3.40.50.150">
    <property type="entry name" value="Vaccinia Virus protein VP39"/>
    <property type="match status" value="1"/>
</dbReference>
<sequence>MASDDETSPSSFQPFSLPRRDRASLLATLPRLVIPSAKSPPTPQPPCAGPVEQSELSSARSASPAPSVVSYVPERDASRLLKAMYNRVFNATNDLYALPADETEFSRLDKQHLMHLIAIGGLYIAKDAVRRALAPEAGVQRRILDLGTGGGNWAIGMGQEFPDAEVVGVDLAPSTTRNPPPNVRFEFDDFGLGLPHFYGQFDVVHARSTANGVRNYEDFIAECVRCLRPGGVLLLVEGDMVIFDEDLRPHALAGDPLYPEDAGSWLARMLHEARNVMVQRGSSMGSGRKFRAFLGRRRDLVNAGFAEVFTNVGPWKRGPTDDVTAHYDMIGNLMRQNARQFVRSLRVLLLQHGFTEPQVEQFIAGTDRELEDLTLHMHTTWHYAWAEKDPTQSYSTPISR</sequence>
<dbReference type="InterPro" id="IPR029063">
    <property type="entry name" value="SAM-dependent_MTases_sf"/>
</dbReference>
<protein>
    <submittedName>
        <fullName evidence="2">S-adenosyl-L-methionine-dependent methyltransferase</fullName>
    </submittedName>
</protein>
<dbReference type="InParanoid" id="A0A165DQD6"/>
<evidence type="ECO:0000313" key="3">
    <source>
        <dbReference type="Proteomes" id="UP000077266"/>
    </source>
</evidence>
<proteinExistence type="predicted"/>
<feature type="compositionally biased region" description="Pro residues" evidence="1">
    <location>
        <begin position="38"/>
        <end position="48"/>
    </location>
</feature>